<dbReference type="Proteomes" id="UP000562352">
    <property type="component" value="Unassembled WGS sequence"/>
</dbReference>
<gene>
    <name evidence="2" type="ORF">FHS22_003854</name>
</gene>
<evidence type="ECO:0000313" key="3">
    <source>
        <dbReference type="Proteomes" id="UP000562352"/>
    </source>
</evidence>
<reference evidence="2 3" key="1">
    <citation type="submission" date="2020-08" db="EMBL/GenBank/DDBJ databases">
        <title>Genomic Encyclopedia of Type Strains, Phase III (KMG-III): the genomes of soil and plant-associated and newly described type strains.</title>
        <authorList>
            <person name="Whitman W."/>
        </authorList>
    </citation>
    <scope>NUCLEOTIDE SEQUENCE [LARGE SCALE GENOMIC DNA]</scope>
    <source>
        <strain evidence="2 3">CECT 3303</strain>
    </source>
</reference>
<name>A0A841D427_PLAVE</name>
<dbReference type="AlphaFoldDB" id="A0A841D427"/>
<proteinExistence type="predicted"/>
<evidence type="ECO:0000256" key="1">
    <source>
        <dbReference type="SAM" id="MobiDB-lite"/>
    </source>
</evidence>
<organism evidence="2 3">
    <name type="scientific">Planomonospora venezuelensis</name>
    <dbReference type="NCBI Taxonomy" id="1999"/>
    <lineage>
        <taxon>Bacteria</taxon>
        <taxon>Bacillati</taxon>
        <taxon>Actinomycetota</taxon>
        <taxon>Actinomycetes</taxon>
        <taxon>Streptosporangiales</taxon>
        <taxon>Streptosporangiaceae</taxon>
        <taxon>Planomonospora</taxon>
    </lineage>
</organism>
<protein>
    <submittedName>
        <fullName evidence="2">Uncharacterized protein</fullName>
    </submittedName>
</protein>
<dbReference type="EMBL" id="JACHJJ010000012">
    <property type="protein sequence ID" value="MBB5964570.1"/>
    <property type="molecule type" value="Genomic_DNA"/>
</dbReference>
<keyword evidence="3" id="KW-1185">Reference proteome</keyword>
<feature type="compositionally biased region" description="Basic and acidic residues" evidence="1">
    <location>
        <begin position="22"/>
        <end position="33"/>
    </location>
</feature>
<dbReference type="RefSeq" id="WP_184943477.1">
    <property type="nucleotide sequence ID" value="NZ_BAAAWZ010000001.1"/>
</dbReference>
<comment type="caution">
    <text evidence="2">The sequence shown here is derived from an EMBL/GenBank/DDBJ whole genome shotgun (WGS) entry which is preliminary data.</text>
</comment>
<sequence length="79" mass="8203">MHESGTIVAPGSGDPIMPIFGRAEDLPGRHSDPVEDLTEQGTGRAQQEAGRRTGGRYGGQIGTAASCARLQAWAGRAGR</sequence>
<feature type="region of interest" description="Disordered" evidence="1">
    <location>
        <begin position="1"/>
        <end position="58"/>
    </location>
</feature>
<evidence type="ECO:0000313" key="2">
    <source>
        <dbReference type="EMBL" id="MBB5964570.1"/>
    </source>
</evidence>
<accession>A0A841D427</accession>